<accession>A0A5A8F368</accession>
<name>A0A5A8F368_9BACT</name>
<sequence>MKKPGLIIIALITTIILACGIYSKTPKSDANELWSYIQKTNYTSWKLFPGTTKLYKGQSPHGAFLTSYINDTGYNSLNKKTFKSGTIIVKENYTPSEKLAAITVMYKIDGYNPEGGDWFWVKYTPKGEVQVSGKIKGCITCHSDVKNYDWSFLKAQM</sequence>
<organism evidence="2 3">
    <name type="scientific">Deferribacter autotrophicus</name>
    <dbReference type="NCBI Taxonomy" id="500465"/>
    <lineage>
        <taxon>Bacteria</taxon>
        <taxon>Pseudomonadati</taxon>
        <taxon>Deferribacterota</taxon>
        <taxon>Deferribacteres</taxon>
        <taxon>Deferribacterales</taxon>
        <taxon>Deferribacteraceae</taxon>
        <taxon>Deferribacter</taxon>
    </lineage>
</organism>
<dbReference type="AlphaFoldDB" id="A0A5A8F368"/>
<dbReference type="InterPro" id="IPR038142">
    <property type="entry name" value="Cytochrome_P460_sp"/>
</dbReference>
<comment type="caution">
    <text evidence="2">The sequence shown here is derived from an EMBL/GenBank/DDBJ whole genome shotgun (WGS) entry which is preliminary data.</text>
</comment>
<proteinExistence type="predicted"/>
<evidence type="ECO:0000313" key="3">
    <source>
        <dbReference type="Proteomes" id="UP000322876"/>
    </source>
</evidence>
<gene>
    <name evidence="2" type="ORF">FHQ18_10105</name>
</gene>
<dbReference type="PROSITE" id="PS51257">
    <property type="entry name" value="PROKAR_LIPOPROTEIN"/>
    <property type="match status" value="1"/>
</dbReference>
<protein>
    <recommendedName>
        <fullName evidence="1">Cytochrome P460 domain-containing protein</fullName>
    </recommendedName>
</protein>
<dbReference type="Proteomes" id="UP000322876">
    <property type="component" value="Unassembled WGS sequence"/>
</dbReference>
<dbReference type="EMBL" id="VFJB01000008">
    <property type="protein sequence ID" value="KAA0257391.1"/>
    <property type="molecule type" value="Genomic_DNA"/>
</dbReference>
<dbReference type="RefSeq" id="WP_149267064.1">
    <property type="nucleotide sequence ID" value="NZ_VFJB01000008.1"/>
</dbReference>
<evidence type="ECO:0000313" key="2">
    <source>
        <dbReference type="EMBL" id="KAA0257391.1"/>
    </source>
</evidence>
<dbReference type="Gene3D" id="3.50.70.20">
    <property type="entry name" value="Cytochrome P460"/>
    <property type="match status" value="1"/>
</dbReference>
<evidence type="ECO:0000259" key="1">
    <source>
        <dbReference type="Pfam" id="PF16694"/>
    </source>
</evidence>
<feature type="domain" description="Cytochrome P460" evidence="1">
    <location>
        <begin position="42"/>
        <end position="152"/>
    </location>
</feature>
<reference evidence="2 3" key="1">
    <citation type="submission" date="2019-06" db="EMBL/GenBank/DDBJ databases">
        <title>Genomic insights into carbon and energy metabolism of Deferribacter autotrophicus revealed new metabolic traits in the phylum Deferribacteres.</title>
        <authorList>
            <person name="Slobodkin A.I."/>
            <person name="Slobodkina G.B."/>
            <person name="Allioux M."/>
            <person name="Alain K."/>
            <person name="Jebbar M."/>
            <person name="Shadrin V."/>
            <person name="Kublanov I.V."/>
            <person name="Toshchakov S.V."/>
            <person name="Bonch-Osmolovskaya E.A."/>
        </authorList>
    </citation>
    <scope>NUCLEOTIDE SEQUENCE [LARGE SCALE GENOMIC DNA]</scope>
    <source>
        <strain evidence="2 3">SL50</strain>
    </source>
</reference>
<dbReference type="OrthoDB" id="274365at2"/>
<dbReference type="CDD" id="cd20716">
    <property type="entry name" value="cyt_P460_fam"/>
    <property type="match status" value="1"/>
</dbReference>
<dbReference type="InterPro" id="IPR032033">
    <property type="entry name" value="Cytochrome_P460"/>
</dbReference>
<keyword evidence="3" id="KW-1185">Reference proteome</keyword>
<dbReference type="Pfam" id="PF16694">
    <property type="entry name" value="Cytochrome_P460"/>
    <property type="match status" value="1"/>
</dbReference>